<feature type="region of interest" description="Disordered" evidence="1">
    <location>
        <begin position="1"/>
        <end position="44"/>
    </location>
</feature>
<dbReference type="Proteomes" id="UP001457282">
    <property type="component" value="Unassembled WGS sequence"/>
</dbReference>
<feature type="compositionally biased region" description="Basic and acidic residues" evidence="1">
    <location>
        <begin position="80"/>
        <end position="90"/>
    </location>
</feature>
<feature type="region of interest" description="Disordered" evidence="1">
    <location>
        <begin position="74"/>
        <end position="108"/>
    </location>
</feature>
<proteinExistence type="predicted"/>
<organism evidence="2 3">
    <name type="scientific">Rubus argutus</name>
    <name type="common">Southern blackberry</name>
    <dbReference type="NCBI Taxonomy" id="59490"/>
    <lineage>
        <taxon>Eukaryota</taxon>
        <taxon>Viridiplantae</taxon>
        <taxon>Streptophyta</taxon>
        <taxon>Embryophyta</taxon>
        <taxon>Tracheophyta</taxon>
        <taxon>Spermatophyta</taxon>
        <taxon>Magnoliopsida</taxon>
        <taxon>eudicotyledons</taxon>
        <taxon>Gunneridae</taxon>
        <taxon>Pentapetalae</taxon>
        <taxon>rosids</taxon>
        <taxon>fabids</taxon>
        <taxon>Rosales</taxon>
        <taxon>Rosaceae</taxon>
        <taxon>Rosoideae</taxon>
        <taxon>Rosoideae incertae sedis</taxon>
        <taxon>Rubus</taxon>
    </lineage>
</organism>
<name>A0AAW1YQS7_RUBAR</name>
<evidence type="ECO:0000256" key="1">
    <source>
        <dbReference type="SAM" id="MobiDB-lite"/>
    </source>
</evidence>
<evidence type="ECO:0000313" key="3">
    <source>
        <dbReference type="Proteomes" id="UP001457282"/>
    </source>
</evidence>
<keyword evidence="3" id="KW-1185">Reference proteome</keyword>
<dbReference type="EMBL" id="JBEDUW010000001">
    <property type="protein sequence ID" value="KAK9950888.1"/>
    <property type="molecule type" value="Genomic_DNA"/>
</dbReference>
<gene>
    <name evidence="2" type="ORF">M0R45_006354</name>
</gene>
<protein>
    <submittedName>
        <fullName evidence="2">Uncharacterized protein</fullName>
    </submittedName>
</protein>
<evidence type="ECO:0000313" key="2">
    <source>
        <dbReference type="EMBL" id="KAK9950888.1"/>
    </source>
</evidence>
<reference evidence="2 3" key="1">
    <citation type="journal article" date="2023" name="G3 (Bethesda)">
        <title>A chromosome-length genome assembly and annotation of blackberry (Rubus argutus, cv. 'Hillquist').</title>
        <authorList>
            <person name="Bruna T."/>
            <person name="Aryal R."/>
            <person name="Dudchenko O."/>
            <person name="Sargent D.J."/>
            <person name="Mead D."/>
            <person name="Buti M."/>
            <person name="Cavallini A."/>
            <person name="Hytonen T."/>
            <person name="Andres J."/>
            <person name="Pham M."/>
            <person name="Weisz D."/>
            <person name="Mascagni F."/>
            <person name="Usai G."/>
            <person name="Natali L."/>
            <person name="Bassil N."/>
            <person name="Fernandez G.E."/>
            <person name="Lomsadze A."/>
            <person name="Armour M."/>
            <person name="Olukolu B."/>
            <person name="Poorten T."/>
            <person name="Britton C."/>
            <person name="Davik J."/>
            <person name="Ashrafi H."/>
            <person name="Aiden E.L."/>
            <person name="Borodovsky M."/>
            <person name="Worthington M."/>
        </authorList>
    </citation>
    <scope>NUCLEOTIDE SEQUENCE [LARGE SCALE GENOMIC DNA]</scope>
    <source>
        <strain evidence="2">PI 553951</strain>
    </source>
</reference>
<comment type="caution">
    <text evidence="2">The sequence shown here is derived from an EMBL/GenBank/DDBJ whole genome shotgun (WGS) entry which is preliminary data.</text>
</comment>
<feature type="compositionally biased region" description="Basic and acidic residues" evidence="1">
    <location>
        <begin position="1"/>
        <end position="11"/>
    </location>
</feature>
<dbReference type="AlphaFoldDB" id="A0AAW1YQS7"/>
<sequence length="148" mass="16084">MEVAGERCGRNRERRGHHGNLEDGADEAREVDDSAMGRGHKGGAAAGLWWSRQLGFGGRGKEVSDTVAEHAGGLEACDAGDGREHERETRVSSWAWQNSASESDGGDVSWARLQRQRIDGGDDGLNGCCWRRATEMTSWAGWRQIGST</sequence>
<accession>A0AAW1YQS7</accession>
<feature type="compositionally biased region" description="Polar residues" evidence="1">
    <location>
        <begin position="91"/>
        <end position="102"/>
    </location>
</feature>